<feature type="compositionally biased region" description="Basic and acidic residues" evidence="1">
    <location>
        <begin position="71"/>
        <end position="85"/>
    </location>
</feature>
<dbReference type="RefSeq" id="XP_013264323.1">
    <property type="nucleotide sequence ID" value="XM_013408869.1"/>
</dbReference>
<dbReference type="Proteomes" id="UP000027920">
    <property type="component" value="Unassembled WGS sequence"/>
</dbReference>
<gene>
    <name evidence="2" type="ORF">A1O9_03303</name>
</gene>
<dbReference type="GeneID" id="25278239"/>
<sequence length="202" mass="22141">MFTNKQFDLAQESLNGPSIDAMLRGLTDRPNVQATLILSKTDGSIIRAAGVIVSDQQLSSGAGSQYQWSRSRQDEQETSKVKEQEQSDGDQQEDDPARGKQQPVELLAASVFQFVNNAASLGLTLGSISRDSGISGTLSYKDSSTSNQEASAEEDHARTKDDEVQLLRLRTRYQEIIVFPDPNYICCVVQKVGKAGSNPDRR</sequence>
<comment type="caution">
    <text evidence="2">The sequence shown here is derived from an EMBL/GenBank/DDBJ whole genome shotgun (WGS) entry which is preliminary data.</text>
</comment>
<reference evidence="2 3" key="1">
    <citation type="submission" date="2013-03" db="EMBL/GenBank/DDBJ databases">
        <title>The Genome Sequence of Exophiala aquamarina CBS 119918.</title>
        <authorList>
            <consortium name="The Broad Institute Genomics Platform"/>
            <person name="Cuomo C."/>
            <person name="de Hoog S."/>
            <person name="Gorbushina A."/>
            <person name="Walker B."/>
            <person name="Young S.K."/>
            <person name="Zeng Q."/>
            <person name="Gargeya S."/>
            <person name="Fitzgerald M."/>
            <person name="Haas B."/>
            <person name="Abouelleil A."/>
            <person name="Allen A.W."/>
            <person name="Alvarado L."/>
            <person name="Arachchi H.M."/>
            <person name="Berlin A.M."/>
            <person name="Chapman S.B."/>
            <person name="Gainer-Dewar J."/>
            <person name="Goldberg J."/>
            <person name="Griggs A."/>
            <person name="Gujja S."/>
            <person name="Hansen M."/>
            <person name="Howarth C."/>
            <person name="Imamovic A."/>
            <person name="Ireland A."/>
            <person name="Larimer J."/>
            <person name="McCowan C."/>
            <person name="Murphy C."/>
            <person name="Pearson M."/>
            <person name="Poon T.W."/>
            <person name="Priest M."/>
            <person name="Roberts A."/>
            <person name="Saif S."/>
            <person name="Shea T."/>
            <person name="Sisk P."/>
            <person name="Sykes S."/>
            <person name="Wortman J."/>
            <person name="Nusbaum C."/>
            <person name="Birren B."/>
        </authorList>
    </citation>
    <scope>NUCLEOTIDE SEQUENCE [LARGE SCALE GENOMIC DNA]</scope>
    <source>
        <strain evidence="2 3">CBS 119918</strain>
    </source>
</reference>
<evidence type="ECO:0008006" key="4">
    <source>
        <dbReference type="Google" id="ProtNLM"/>
    </source>
</evidence>
<dbReference type="STRING" id="1182545.A0A072PQY1"/>
<dbReference type="SUPFAM" id="SSF103196">
    <property type="entry name" value="Roadblock/LC7 domain"/>
    <property type="match status" value="1"/>
</dbReference>
<feature type="region of interest" description="Disordered" evidence="1">
    <location>
        <begin position="63"/>
        <end position="101"/>
    </location>
</feature>
<dbReference type="VEuPathDB" id="FungiDB:A1O9_03303"/>
<name>A0A072PQY1_9EURO</name>
<accession>A0A072PQY1</accession>
<evidence type="ECO:0000313" key="2">
    <source>
        <dbReference type="EMBL" id="KEF61733.1"/>
    </source>
</evidence>
<dbReference type="AlphaFoldDB" id="A0A072PQY1"/>
<keyword evidence="3" id="KW-1185">Reference proteome</keyword>
<proteinExistence type="predicted"/>
<dbReference type="OrthoDB" id="9985637at2759"/>
<feature type="region of interest" description="Disordered" evidence="1">
    <location>
        <begin position="138"/>
        <end position="160"/>
    </location>
</feature>
<feature type="compositionally biased region" description="Polar residues" evidence="1">
    <location>
        <begin position="138"/>
        <end position="150"/>
    </location>
</feature>
<dbReference type="HOGENOM" id="CLU_1282965_0_0_1"/>
<organism evidence="2 3">
    <name type="scientific">Exophiala aquamarina CBS 119918</name>
    <dbReference type="NCBI Taxonomy" id="1182545"/>
    <lineage>
        <taxon>Eukaryota</taxon>
        <taxon>Fungi</taxon>
        <taxon>Dikarya</taxon>
        <taxon>Ascomycota</taxon>
        <taxon>Pezizomycotina</taxon>
        <taxon>Eurotiomycetes</taxon>
        <taxon>Chaetothyriomycetidae</taxon>
        <taxon>Chaetothyriales</taxon>
        <taxon>Herpotrichiellaceae</taxon>
        <taxon>Exophiala</taxon>
    </lineage>
</organism>
<evidence type="ECO:0000256" key="1">
    <source>
        <dbReference type="SAM" id="MobiDB-lite"/>
    </source>
</evidence>
<protein>
    <recommendedName>
        <fullName evidence="4">Roadblock/LAMTOR2 domain-containing protein</fullName>
    </recommendedName>
</protein>
<evidence type="ECO:0000313" key="3">
    <source>
        <dbReference type="Proteomes" id="UP000027920"/>
    </source>
</evidence>
<dbReference type="EMBL" id="AMGV01000002">
    <property type="protein sequence ID" value="KEF61733.1"/>
    <property type="molecule type" value="Genomic_DNA"/>
</dbReference>
<dbReference type="Gene3D" id="3.30.450.30">
    <property type="entry name" value="Dynein light chain 2a, cytoplasmic"/>
    <property type="match status" value="1"/>
</dbReference>